<dbReference type="Proteomes" id="UP000230233">
    <property type="component" value="Chromosome X"/>
</dbReference>
<name>A0A2G5SKR2_9PELO</name>
<keyword evidence="11" id="KW-1185">Reference proteome</keyword>
<accession>A0A2G5SKR2</accession>
<evidence type="ECO:0000256" key="1">
    <source>
        <dbReference type="ARBA" id="ARBA00004123"/>
    </source>
</evidence>
<dbReference type="STRING" id="1611254.A0A2G5SKR2"/>
<feature type="compositionally biased region" description="Polar residues" evidence="8">
    <location>
        <begin position="315"/>
        <end position="331"/>
    </location>
</feature>
<evidence type="ECO:0000256" key="2">
    <source>
        <dbReference type="ARBA" id="ARBA00022473"/>
    </source>
</evidence>
<feature type="domain" description="Homeobox" evidence="9">
    <location>
        <begin position="477"/>
        <end position="537"/>
    </location>
</feature>
<gene>
    <name evidence="10" type="primary">Cnig_chr_X.g22456</name>
    <name evidence="10" type="ORF">B9Z55_022456</name>
</gene>
<evidence type="ECO:0000256" key="6">
    <source>
        <dbReference type="PROSITE-ProRule" id="PRU00108"/>
    </source>
</evidence>
<evidence type="ECO:0000256" key="7">
    <source>
        <dbReference type="RuleBase" id="RU000682"/>
    </source>
</evidence>
<dbReference type="InterPro" id="IPR001356">
    <property type="entry name" value="HD"/>
</dbReference>
<keyword evidence="2" id="KW-0217">Developmental protein</keyword>
<feature type="compositionally biased region" description="Basic and acidic residues" evidence="8">
    <location>
        <begin position="332"/>
        <end position="347"/>
    </location>
</feature>
<dbReference type="OrthoDB" id="6159439at2759"/>
<dbReference type="EMBL" id="PDUG01000006">
    <property type="protein sequence ID" value="PIC15509.1"/>
    <property type="molecule type" value="Genomic_DNA"/>
</dbReference>
<keyword evidence="4 6" id="KW-0371">Homeobox</keyword>
<dbReference type="Gene3D" id="1.10.10.60">
    <property type="entry name" value="Homeodomain-like"/>
    <property type="match status" value="1"/>
</dbReference>
<feature type="DNA-binding region" description="Homeobox" evidence="6">
    <location>
        <begin position="479"/>
        <end position="538"/>
    </location>
</feature>
<organism evidence="10 11">
    <name type="scientific">Caenorhabditis nigoni</name>
    <dbReference type="NCBI Taxonomy" id="1611254"/>
    <lineage>
        <taxon>Eukaryota</taxon>
        <taxon>Metazoa</taxon>
        <taxon>Ecdysozoa</taxon>
        <taxon>Nematoda</taxon>
        <taxon>Chromadorea</taxon>
        <taxon>Rhabditida</taxon>
        <taxon>Rhabditina</taxon>
        <taxon>Rhabditomorpha</taxon>
        <taxon>Rhabditoidea</taxon>
        <taxon>Rhabditidae</taxon>
        <taxon>Peloderinae</taxon>
        <taxon>Caenorhabditis</taxon>
    </lineage>
</organism>
<dbReference type="SMART" id="SM00389">
    <property type="entry name" value="HOX"/>
    <property type="match status" value="1"/>
</dbReference>
<dbReference type="CDD" id="cd00086">
    <property type="entry name" value="homeodomain"/>
    <property type="match status" value="1"/>
</dbReference>
<dbReference type="GO" id="GO:0005634">
    <property type="term" value="C:nucleus"/>
    <property type="evidence" value="ECO:0007669"/>
    <property type="project" value="UniProtKB-SubCell"/>
</dbReference>
<feature type="region of interest" description="Disordered" evidence="8">
    <location>
        <begin position="450"/>
        <end position="472"/>
    </location>
</feature>
<dbReference type="PANTHER" id="PTHR45793:SF5">
    <property type="entry name" value="HOMEOTIC PROTEIN OCELLILESS"/>
    <property type="match status" value="1"/>
</dbReference>
<dbReference type="AlphaFoldDB" id="A0A2G5SKR2"/>
<proteinExistence type="predicted"/>
<sequence>MLSNQIDLSAADVSQVLNFYQQERQTEVANAFSVKFLGNRKIHMHLLAFIPNPMEQNHFADVLRVSGTATMENGVIREFLSFDGTVTMKNTAGLTSNNTDEDMKSEGRESVEFLGTYSKDKETPLEDDKVSTASVQPENVEHLLNEQEHPEASSGSLISTLGTFPQSEVTSVVDDPVSNAAPVPVDSENLMDEMEQPEETNYAPFVSDIETFPQDEVIHVEEDQVSTVFVKPENCEYSLNEQERSETTSDSFISNLETCSHDKSESLEDDQVLNVSVEPVKCEQLLDEAEQQVPTCESFIPNLNSPQSLHLPPKFSNSPSPGFKSSNPPSEHSNEKLVSEESLKVKDVCGLLPEPTNSSSDAEDHLTTQPEDLHPQLTSQNRGIRLHPMSYMNFMNEVNQKNGQFNGLNLINLPQHLQSLLYSNNNVINNFSPIEKQNQTSTPVIKKPIHHSPPKSHPVASCPKPSGPLSKKSTAIFRPRRQRTTFTSEQLDSFEILFAKNPYPSFEKKEYLAQIYSLAPERISIWFKNRRAKQKSINNQLGEGPQSSIAREIKLEIPDEEYEVQSTAATLSIPNQSAPHQLLTNPRNQTDAIKLGSFPYIGTPTPQISFFGNRLQMIKPHQPFGTPKPTSSILNPLNNSYYVK</sequence>
<protein>
    <recommendedName>
        <fullName evidence="9">Homeobox domain-containing protein</fullName>
    </recommendedName>
</protein>
<dbReference type="SUPFAM" id="SSF46689">
    <property type="entry name" value="Homeodomain-like"/>
    <property type="match status" value="1"/>
</dbReference>
<evidence type="ECO:0000256" key="3">
    <source>
        <dbReference type="ARBA" id="ARBA00023125"/>
    </source>
</evidence>
<evidence type="ECO:0000313" key="10">
    <source>
        <dbReference type="EMBL" id="PIC15509.1"/>
    </source>
</evidence>
<evidence type="ECO:0000256" key="8">
    <source>
        <dbReference type="SAM" id="MobiDB-lite"/>
    </source>
</evidence>
<evidence type="ECO:0000313" key="11">
    <source>
        <dbReference type="Proteomes" id="UP000230233"/>
    </source>
</evidence>
<dbReference type="PROSITE" id="PS50071">
    <property type="entry name" value="HOMEOBOX_2"/>
    <property type="match status" value="1"/>
</dbReference>
<dbReference type="PANTHER" id="PTHR45793">
    <property type="entry name" value="HOMEOBOX PROTEIN"/>
    <property type="match status" value="1"/>
</dbReference>
<reference evidence="11" key="1">
    <citation type="submission" date="2017-10" db="EMBL/GenBank/DDBJ databases">
        <title>Rapid genome shrinkage in a self-fertile nematode reveals novel sperm competition proteins.</title>
        <authorList>
            <person name="Yin D."/>
            <person name="Schwarz E.M."/>
            <person name="Thomas C.G."/>
            <person name="Felde R.L."/>
            <person name="Korf I.F."/>
            <person name="Cutter A.D."/>
            <person name="Schartner C.M."/>
            <person name="Ralston E.J."/>
            <person name="Meyer B.J."/>
            <person name="Haag E.S."/>
        </authorList>
    </citation>
    <scope>NUCLEOTIDE SEQUENCE [LARGE SCALE GENOMIC DNA]</scope>
    <source>
        <strain evidence="11">JU1422</strain>
    </source>
</reference>
<dbReference type="GO" id="GO:0000978">
    <property type="term" value="F:RNA polymerase II cis-regulatory region sequence-specific DNA binding"/>
    <property type="evidence" value="ECO:0007669"/>
    <property type="project" value="TreeGrafter"/>
</dbReference>
<comment type="subcellular location">
    <subcellularLocation>
        <location evidence="1 6 7">Nucleus</location>
    </subcellularLocation>
</comment>
<feature type="compositionally biased region" description="Basic and acidic residues" evidence="8">
    <location>
        <begin position="362"/>
        <end position="374"/>
    </location>
</feature>
<evidence type="ECO:0000256" key="4">
    <source>
        <dbReference type="ARBA" id="ARBA00023155"/>
    </source>
</evidence>
<keyword evidence="5 6" id="KW-0539">Nucleus</keyword>
<dbReference type="InterPro" id="IPR009057">
    <property type="entry name" value="Homeodomain-like_sf"/>
</dbReference>
<dbReference type="GO" id="GO:0000981">
    <property type="term" value="F:DNA-binding transcription factor activity, RNA polymerase II-specific"/>
    <property type="evidence" value="ECO:0007669"/>
    <property type="project" value="TreeGrafter"/>
</dbReference>
<feature type="region of interest" description="Disordered" evidence="8">
    <location>
        <begin position="307"/>
        <end position="379"/>
    </location>
</feature>
<evidence type="ECO:0000259" key="9">
    <source>
        <dbReference type="PROSITE" id="PS50071"/>
    </source>
</evidence>
<comment type="caution">
    <text evidence="10">The sequence shown here is derived from an EMBL/GenBank/DDBJ whole genome shotgun (WGS) entry which is preliminary data.</text>
</comment>
<keyword evidence="3 6" id="KW-0238">DNA-binding</keyword>
<evidence type="ECO:0000256" key="5">
    <source>
        <dbReference type="ARBA" id="ARBA00023242"/>
    </source>
</evidence>
<dbReference type="Pfam" id="PF00046">
    <property type="entry name" value="Homeodomain"/>
    <property type="match status" value="1"/>
</dbReference>